<dbReference type="InterPro" id="IPR000531">
    <property type="entry name" value="Beta-barrel_TonB"/>
</dbReference>
<comment type="caution">
    <text evidence="14">The sequence shown here is derived from an EMBL/GenBank/DDBJ whole genome shotgun (WGS) entry which is preliminary data.</text>
</comment>
<dbReference type="InterPro" id="IPR036942">
    <property type="entry name" value="Beta-barrel_TonB_sf"/>
</dbReference>
<dbReference type="GO" id="GO:0015344">
    <property type="term" value="F:siderophore uptake transmembrane transporter activity"/>
    <property type="evidence" value="ECO:0007669"/>
    <property type="project" value="TreeGrafter"/>
</dbReference>
<evidence type="ECO:0000256" key="3">
    <source>
        <dbReference type="ARBA" id="ARBA00022452"/>
    </source>
</evidence>
<evidence type="ECO:0000313" key="15">
    <source>
        <dbReference type="Proteomes" id="UP000289703"/>
    </source>
</evidence>
<keyword evidence="6 11" id="KW-0798">TonB box</keyword>
<dbReference type="Pfam" id="PF07715">
    <property type="entry name" value="Plug"/>
    <property type="match status" value="1"/>
</dbReference>
<feature type="domain" description="TonB-dependent receptor-like beta-barrel" evidence="12">
    <location>
        <begin position="215"/>
        <end position="637"/>
    </location>
</feature>
<dbReference type="GO" id="GO:0044718">
    <property type="term" value="P:siderophore transmembrane transport"/>
    <property type="evidence" value="ECO:0007669"/>
    <property type="project" value="TreeGrafter"/>
</dbReference>
<evidence type="ECO:0000256" key="6">
    <source>
        <dbReference type="ARBA" id="ARBA00023077"/>
    </source>
</evidence>
<dbReference type="Pfam" id="PF00593">
    <property type="entry name" value="TonB_dep_Rec_b-barrel"/>
    <property type="match status" value="1"/>
</dbReference>
<dbReference type="Gene3D" id="2.40.170.20">
    <property type="entry name" value="TonB-dependent receptor, beta-barrel domain"/>
    <property type="match status" value="1"/>
</dbReference>
<dbReference type="InterPro" id="IPR012910">
    <property type="entry name" value="Plug_dom"/>
</dbReference>
<keyword evidence="7 10" id="KW-0472">Membrane</keyword>
<name>A0A4Q1JK21_9BACT</name>
<dbReference type="PANTHER" id="PTHR30069:SF29">
    <property type="entry name" value="HEMOGLOBIN AND HEMOGLOBIN-HAPTOGLOBIN-BINDING PROTEIN 1-RELATED"/>
    <property type="match status" value="1"/>
</dbReference>
<feature type="domain" description="TonB-dependent receptor plug" evidence="13">
    <location>
        <begin position="65"/>
        <end position="169"/>
    </location>
</feature>
<evidence type="ECO:0000256" key="2">
    <source>
        <dbReference type="ARBA" id="ARBA00022448"/>
    </source>
</evidence>
<reference evidence="14 15" key="1">
    <citation type="submission" date="2019-01" db="EMBL/GenBank/DDBJ databases">
        <title>Ancylomarina salipaludis sp. nov., isolated from a salt marsh.</title>
        <authorList>
            <person name="Yoon J.-H."/>
        </authorList>
    </citation>
    <scope>NUCLEOTIDE SEQUENCE [LARGE SCALE GENOMIC DNA]</scope>
    <source>
        <strain evidence="14 15">SHSM-M15</strain>
    </source>
</reference>
<dbReference type="EMBL" id="SAXA01000011">
    <property type="protein sequence ID" value="RXQ91525.1"/>
    <property type="molecule type" value="Genomic_DNA"/>
</dbReference>
<gene>
    <name evidence="14" type="ORF">EO244_12305</name>
</gene>
<keyword evidence="4 10" id="KW-0812">Transmembrane</keyword>
<dbReference type="PROSITE" id="PS52016">
    <property type="entry name" value="TONB_DEPENDENT_REC_3"/>
    <property type="match status" value="1"/>
</dbReference>
<dbReference type="InterPro" id="IPR037066">
    <property type="entry name" value="Plug_dom_sf"/>
</dbReference>
<dbReference type="AlphaFoldDB" id="A0A4Q1JK21"/>
<evidence type="ECO:0000256" key="11">
    <source>
        <dbReference type="RuleBase" id="RU003357"/>
    </source>
</evidence>
<evidence type="ECO:0000256" key="9">
    <source>
        <dbReference type="ARBA" id="ARBA00023237"/>
    </source>
</evidence>
<comment type="subcellular location">
    <subcellularLocation>
        <location evidence="1 10">Cell outer membrane</location>
        <topology evidence="1 10">Multi-pass membrane protein</topology>
    </subcellularLocation>
</comment>
<keyword evidence="8 14" id="KW-0675">Receptor</keyword>
<dbReference type="OrthoDB" id="9762903at2"/>
<evidence type="ECO:0000256" key="1">
    <source>
        <dbReference type="ARBA" id="ARBA00004571"/>
    </source>
</evidence>
<dbReference type="PANTHER" id="PTHR30069">
    <property type="entry name" value="TONB-DEPENDENT OUTER MEMBRANE RECEPTOR"/>
    <property type="match status" value="1"/>
</dbReference>
<sequence length="675" mass="77805">MFGRRSNSLFLLVYPGVFFFIRYKMKLKFLFVLLGSFISLYSWGQTVGVDTIHLKEVVSYGKLKKYQSGAKIETISALQFDANRDGSLEQLLLRTLPIVLKSRAGASSNIRLRGTSPNHTSVNFGGINLNSLTLGESNMSNIPMYLFDEVGVQFGSASTVNGSGSIGGAIHLGLKNNWTKGVKAEARVAHGSFGEELYGTKIHIGNGKFESVTRLYYYKKDNDFKFTNTAVYDFEKGIYQKEDRQRNANIENKGLIQEINYKFSEKETFIFNLWLEKDWHLIQQNMQENYYKPDLREPYEDKNIRLWTSYKNAKKAIKYEISGGYVYDNGIHNKNTDGTIQTQRIIGEACVEHELNKNISYKIGAKASRIYPTVYTYSGDLEYEDRVDFYASYFHKLNRKLTATINLRQGLVTDFTVPFTPTFGFKYLVFSKETHALNINGNIAKSYRVPTFNDRFWGDQGNPNLNPEKGMNYELGFKWNYSTTDIFGHIQLNTFYLNVDEWILWRKGSFINNEGEKKDDWHAKNVQEVESKGFEFMTQWNYSLWGVKTVSGVNYSYTSTEPKKSIDPTIPVDRQLEYVPLHMANFYTITSFKNTDISIDCKYTDKQYTNGENDKILSSYFLLNFSVGHQFKLNNNNKIKIKGILNNIFNTDYQSSFGYAMPGINYRLSLTYNIN</sequence>
<dbReference type="GO" id="GO:0009279">
    <property type="term" value="C:cell outer membrane"/>
    <property type="evidence" value="ECO:0007669"/>
    <property type="project" value="UniProtKB-SubCell"/>
</dbReference>
<organism evidence="14 15">
    <name type="scientific">Ancylomarina salipaludis</name>
    <dbReference type="NCBI Taxonomy" id="2501299"/>
    <lineage>
        <taxon>Bacteria</taxon>
        <taxon>Pseudomonadati</taxon>
        <taxon>Bacteroidota</taxon>
        <taxon>Bacteroidia</taxon>
        <taxon>Marinilabiliales</taxon>
        <taxon>Marinifilaceae</taxon>
        <taxon>Ancylomarina</taxon>
    </lineage>
</organism>
<evidence type="ECO:0000259" key="13">
    <source>
        <dbReference type="Pfam" id="PF07715"/>
    </source>
</evidence>
<dbReference type="Proteomes" id="UP000289703">
    <property type="component" value="Unassembled WGS sequence"/>
</dbReference>
<proteinExistence type="inferred from homology"/>
<keyword evidence="9 10" id="KW-0998">Cell outer membrane</keyword>
<evidence type="ECO:0000256" key="7">
    <source>
        <dbReference type="ARBA" id="ARBA00023136"/>
    </source>
</evidence>
<evidence type="ECO:0000256" key="8">
    <source>
        <dbReference type="ARBA" id="ARBA00023170"/>
    </source>
</evidence>
<keyword evidence="5" id="KW-0732">Signal</keyword>
<accession>A0A4Q1JK21</accession>
<comment type="similarity">
    <text evidence="10 11">Belongs to the TonB-dependent receptor family.</text>
</comment>
<evidence type="ECO:0000256" key="5">
    <source>
        <dbReference type="ARBA" id="ARBA00022729"/>
    </source>
</evidence>
<dbReference type="RefSeq" id="WP_129254977.1">
    <property type="nucleotide sequence ID" value="NZ_SAXA01000011.1"/>
</dbReference>
<dbReference type="Gene3D" id="2.170.130.10">
    <property type="entry name" value="TonB-dependent receptor, plug domain"/>
    <property type="match status" value="1"/>
</dbReference>
<dbReference type="InterPro" id="IPR039426">
    <property type="entry name" value="TonB-dep_rcpt-like"/>
</dbReference>
<evidence type="ECO:0000256" key="4">
    <source>
        <dbReference type="ARBA" id="ARBA00022692"/>
    </source>
</evidence>
<evidence type="ECO:0000256" key="10">
    <source>
        <dbReference type="PROSITE-ProRule" id="PRU01360"/>
    </source>
</evidence>
<keyword evidence="3 10" id="KW-1134">Transmembrane beta strand</keyword>
<evidence type="ECO:0000313" key="14">
    <source>
        <dbReference type="EMBL" id="RXQ91525.1"/>
    </source>
</evidence>
<dbReference type="SUPFAM" id="SSF56935">
    <property type="entry name" value="Porins"/>
    <property type="match status" value="1"/>
</dbReference>
<keyword evidence="15" id="KW-1185">Reference proteome</keyword>
<protein>
    <submittedName>
        <fullName evidence="14">TonB-dependent receptor</fullName>
    </submittedName>
</protein>
<evidence type="ECO:0000259" key="12">
    <source>
        <dbReference type="Pfam" id="PF00593"/>
    </source>
</evidence>
<keyword evidence="2 10" id="KW-0813">Transport</keyword>